<evidence type="ECO:0000313" key="2">
    <source>
        <dbReference type="Proteomes" id="UP000095287"/>
    </source>
</evidence>
<keyword evidence="1" id="KW-0732">Signal</keyword>
<reference evidence="3" key="1">
    <citation type="submission" date="2016-11" db="UniProtKB">
        <authorList>
            <consortium name="WormBaseParasite"/>
        </authorList>
    </citation>
    <scope>IDENTIFICATION</scope>
</reference>
<sequence length="155" mass="17599">MFFRAIAVLFAFSAMSAYATTSGSKYMDGLINLVVDKESKQELTAAKNDIYLPKRERNVLILTVMMKQPAHVKDAFFIQLLNEQSKQARRNHLAQSHLKDVEPALVSAYNKLEDLKLDMDISDFTQDQEERMILSSLSPRQLRILGTIGTDEFVA</sequence>
<organism evidence="2 3">
    <name type="scientific">Steinernema glaseri</name>
    <dbReference type="NCBI Taxonomy" id="37863"/>
    <lineage>
        <taxon>Eukaryota</taxon>
        <taxon>Metazoa</taxon>
        <taxon>Ecdysozoa</taxon>
        <taxon>Nematoda</taxon>
        <taxon>Chromadorea</taxon>
        <taxon>Rhabditida</taxon>
        <taxon>Tylenchina</taxon>
        <taxon>Panagrolaimomorpha</taxon>
        <taxon>Strongyloidoidea</taxon>
        <taxon>Steinernematidae</taxon>
        <taxon>Steinernema</taxon>
    </lineage>
</organism>
<keyword evidence="2" id="KW-1185">Reference proteome</keyword>
<dbReference type="Proteomes" id="UP000095287">
    <property type="component" value="Unplaced"/>
</dbReference>
<evidence type="ECO:0000313" key="3">
    <source>
        <dbReference type="WBParaSite" id="L893_g34024.t1"/>
    </source>
</evidence>
<protein>
    <submittedName>
        <fullName evidence="3">DUF2059 domain-containing protein</fullName>
    </submittedName>
</protein>
<feature type="chain" id="PRO_5009314337" evidence="1">
    <location>
        <begin position="20"/>
        <end position="155"/>
    </location>
</feature>
<feature type="signal peptide" evidence="1">
    <location>
        <begin position="1"/>
        <end position="19"/>
    </location>
</feature>
<evidence type="ECO:0000256" key="1">
    <source>
        <dbReference type="SAM" id="SignalP"/>
    </source>
</evidence>
<proteinExistence type="predicted"/>
<dbReference type="WBParaSite" id="L893_g34024.t1">
    <property type="protein sequence ID" value="L893_g34024.t1"/>
    <property type="gene ID" value="L893_g34024"/>
</dbReference>
<accession>A0A1I8A8X0</accession>
<name>A0A1I8A8X0_9BILA</name>
<dbReference type="AlphaFoldDB" id="A0A1I8A8X0"/>